<dbReference type="RefSeq" id="XP_014677195.1">
    <property type="nucleotide sequence ID" value="XM_014821709.1"/>
</dbReference>
<dbReference type="GeneID" id="106817061"/>
<name>A0ABM1EYC4_PRICU</name>
<evidence type="ECO:0000313" key="4">
    <source>
        <dbReference type="Proteomes" id="UP000695022"/>
    </source>
</evidence>
<sequence length="879" mass="96840">MAGAVSLDQMVDLAIGPPETGAVNFNILKAVLLALIRKSDLDITVPSADIYKISKLPQSHHYENVNRDPSQINQSRGPEGSTDPQLSASLDVIGGVADSDTTITSRPSDVGFVGGSKSSVNVPVARSKSAEENIKKHPSDQVLETLEKKVSHIENQLNDINNGVDASNAQLFERVKSHRRMSSVLGNPEEETELRRPVSEMWQLMQLTKRVAANDEGIGKLMSLSEDMMARLGELQDNGESLKTQLTQHAENISDVKTDVHTIVESAVEEKMGDFVSKLDLQSVLVEARDITQETAEKPIQMYPKPHHPDVEGGCLPGETELKIEELSTMQNDLLIKVNGITERLENQTSHSESVDLNNLLEQMGAIHQEINDLHALKDQFAELQDLITQYQHDTMSMRNELETIANLHTQPDEGLPVNSDQQVAEAMSISLMEQETAAMKAMGETLNGQFTEYKIRLESVETKLKLTLEVLEEKSAAAIQYGSEVDQSAQIVEAHDAVETLQADVAKLGGAVDALMSEHGVRQEQIQRLHGYVKQLQQSKADREVMSHEIETKADKSHLGLKVSRSTFEERTTALSEGIAAMLDKLTGQERDWQQAVDEMSDVIGQKLEKTDIRPLEEYMEKKIHQFDQQVTSLTDYQAGTLADEAAGIRKQLYNCISCDKRVKTASTAPLASLPIQDGLPATRSTRPYTTFELDHLRQCMKSPAKRCLTGEYSIMNRACGGAHTMLYPHKRNMKTSGCLPDESDNIPIVSGEVELIGLDGHIYKGRQNSMHTLVLPSISSGKGKQERKAVRRCHSHELSMRPGAQLDPRASPESCLAPPDSNESKRSYSPSPPLSAISGAVVPRVSTSEKDMQIALRDSNESSENETSASPKPADET</sequence>
<dbReference type="InterPro" id="IPR032013">
    <property type="entry name" value="DUF4795"/>
</dbReference>
<feature type="compositionally biased region" description="Polar residues" evidence="2">
    <location>
        <begin position="67"/>
        <end position="86"/>
    </location>
</feature>
<proteinExistence type="predicted"/>
<evidence type="ECO:0000256" key="1">
    <source>
        <dbReference type="SAM" id="Coils"/>
    </source>
</evidence>
<organism evidence="4 5">
    <name type="scientific">Priapulus caudatus</name>
    <name type="common">Priapulid worm</name>
    <dbReference type="NCBI Taxonomy" id="37621"/>
    <lineage>
        <taxon>Eukaryota</taxon>
        <taxon>Metazoa</taxon>
        <taxon>Ecdysozoa</taxon>
        <taxon>Scalidophora</taxon>
        <taxon>Priapulida</taxon>
        <taxon>Priapulimorpha</taxon>
        <taxon>Priapulimorphida</taxon>
        <taxon>Priapulidae</taxon>
        <taxon>Priapulus</taxon>
    </lineage>
</organism>
<protein>
    <submittedName>
        <fullName evidence="5">Glutamine-rich protein 2-like</fullName>
    </submittedName>
</protein>
<feature type="region of interest" description="Disordered" evidence="2">
    <location>
        <begin position="778"/>
        <end position="879"/>
    </location>
</feature>
<accession>A0ABM1EYC4</accession>
<dbReference type="Pfam" id="PF16043">
    <property type="entry name" value="DUF4795"/>
    <property type="match status" value="1"/>
</dbReference>
<evidence type="ECO:0000313" key="5">
    <source>
        <dbReference type="RefSeq" id="XP_014677195.1"/>
    </source>
</evidence>
<keyword evidence="1" id="KW-0175">Coiled coil</keyword>
<gene>
    <name evidence="5" type="primary">LOC106817061</name>
</gene>
<keyword evidence="4" id="KW-1185">Reference proteome</keyword>
<evidence type="ECO:0000259" key="3">
    <source>
        <dbReference type="Pfam" id="PF16043"/>
    </source>
</evidence>
<feature type="domain" description="DUF4795" evidence="3">
    <location>
        <begin position="488"/>
        <end position="690"/>
    </location>
</feature>
<feature type="coiled-coil region" evidence="1">
    <location>
        <begin position="367"/>
        <end position="394"/>
    </location>
</feature>
<dbReference type="Proteomes" id="UP000695022">
    <property type="component" value="Unplaced"/>
</dbReference>
<evidence type="ECO:0000256" key="2">
    <source>
        <dbReference type="SAM" id="MobiDB-lite"/>
    </source>
</evidence>
<dbReference type="PANTHER" id="PTHR47080:SF1">
    <property type="entry name" value="CHROMOSOME 16 OPEN READING FRAME 96"/>
    <property type="match status" value="1"/>
</dbReference>
<reference evidence="5" key="1">
    <citation type="submission" date="2025-08" db="UniProtKB">
        <authorList>
            <consortium name="RefSeq"/>
        </authorList>
    </citation>
    <scope>IDENTIFICATION</scope>
</reference>
<feature type="region of interest" description="Disordered" evidence="2">
    <location>
        <begin position="61"/>
        <end position="86"/>
    </location>
</feature>
<dbReference type="PANTHER" id="PTHR47080">
    <property type="entry name" value="CHROMOSOME 16 OPEN READING FRAME 96"/>
    <property type="match status" value="1"/>
</dbReference>